<dbReference type="NCBIfam" id="TIGR04183">
    <property type="entry name" value="Por_Secre_tail"/>
    <property type="match status" value="1"/>
</dbReference>
<keyword evidence="2" id="KW-1185">Reference proteome</keyword>
<evidence type="ECO:0000313" key="1">
    <source>
        <dbReference type="EMBL" id="MBF9220110.1"/>
    </source>
</evidence>
<organism evidence="1 2">
    <name type="scientific">Hymenobacter ruricola</name>
    <dbReference type="NCBI Taxonomy" id="2791023"/>
    <lineage>
        <taxon>Bacteria</taxon>
        <taxon>Pseudomonadati</taxon>
        <taxon>Bacteroidota</taxon>
        <taxon>Cytophagia</taxon>
        <taxon>Cytophagales</taxon>
        <taxon>Hymenobacteraceae</taxon>
        <taxon>Hymenobacter</taxon>
    </lineage>
</organism>
<sequence>MPHRFLNPRNLFPNPAHHAATLRLPAGTAPAPLTLTDALGRAVRRYPVPVGPETALDLRGLPAGLYLLRGAGPARRLAVE</sequence>
<dbReference type="InterPro" id="IPR026444">
    <property type="entry name" value="Secre_tail"/>
</dbReference>
<reference evidence="1 2" key="1">
    <citation type="submission" date="2020-11" db="EMBL/GenBank/DDBJ databases">
        <authorList>
            <person name="Kim M.K."/>
        </authorList>
    </citation>
    <scope>NUCLEOTIDE SEQUENCE [LARGE SCALE GENOMIC DNA]</scope>
    <source>
        <strain evidence="1 2">BT662</strain>
    </source>
</reference>
<accession>A0ABS0HZI3</accession>
<name>A0ABS0HZI3_9BACT</name>
<protein>
    <submittedName>
        <fullName evidence="1">T9SS type A sorting domain-containing protein</fullName>
    </submittedName>
</protein>
<comment type="caution">
    <text evidence="1">The sequence shown here is derived from an EMBL/GenBank/DDBJ whole genome shotgun (WGS) entry which is preliminary data.</text>
</comment>
<dbReference type="EMBL" id="JADQDM010000001">
    <property type="protein sequence ID" value="MBF9220110.1"/>
    <property type="molecule type" value="Genomic_DNA"/>
</dbReference>
<gene>
    <name evidence="1" type="ORF">I2H31_03250</name>
</gene>
<evidence type="ECO:0000313" key="2">
    <source>
        <dbReference type="Proteomes" id="UP000618931"/>
    </source>
</evidence>
<dbReference type="Proteomes" id="UP000618931">
    <property type="component" value="Unassembled WGS sequence"/>
</dbReference>
<proteinExistence type="predicted"/>